<comment type="caution">
    <text evidence="3">The sequence shown here is derived from an EMBL/GenBank/DDBJ whole genome shotgun (WGS) entry which is preliminary data.</text>
</comment>
<evidence type="ECO:0000313" key="4">
    <source>
        <dbReference type="Proteomes" id="UP000825935"/>
    </source>
</evidence>
<dbReference type="OrthoDB" id="669828at2759"/>
<sequence>MFLVHEDHVDQLQYVIQKVKDFIEDKKGKIHRINDWGMRKLAYKIKKSKMANYILMNIQLDARYTDEFKNLLDKDERIIRHLVMTMKRAETVDTIPPPEVSSISDEEYETDDEELEESYYEDDGDDVLQEAKDENLSRL</sequence>
<evidence type="ECO:0000256" key="2">
    <source>
        <dbReference type="SAM" id="MobiDB-lite"/>
    </source>
</evidence>
<dbReference type="PANTHER" id="PTHR21011">
    <property type="entry name" value="MITOCHONDRIAL 28S RIBOSOMAL PROTEIN S6"/>
    <property type="match status" value="1"/>
</dbReference>
<organism evidence="3 4">
    <name type="scientific">Ceratopteris richardii</name>
    <name type="common">Triangle waterfern</name>
    <dbReference type="NCBI Taxonomy" id="49495"/>
    <lineage>
        <taxon>Eukaryota</taxon>
        <taxon>Viridiplantae</taxon>
        <taxon>Streptophyta</taxon>
        <taxon>Embryophyta</taxon>
        <taxon>Tracheophyta</taxon>
        <taxon>Polypodiopsida</taxon>
        <taxon>Polypodiidae</taxon>
        <taxon>Polypodiales</taxon>
        <taxon>Pteridineae</taxon>
        <taxon>Pteridaceae</taxon>
        <taxon>Parkerioideae</taxon>
        <taxon>Ceratopteris</taxon>
    </lineage>
</organism>
<dbReference type="InterPro" id="IPR020814">
    <property type="entry name" value="Ribosomal_S6_plastid/chlpt"/>
</dbReference>
<feature type="region of interest" description="Disordered" evidence="2">
    <location>
        <begin position="93"/>
        <end position="139"/>
    </location>
</feature>
<dbReference type="CDD" id="cd00473">
    <property type="entry name" value="bS6"/>
    <property type="match status" value="1"/>
</dbReference>
<evidence type="ECO:0000313" key="3">
    <source>
        <dbReference type="EMBL" id="KAH7282623.1"/>
    </source>
</evidence>
<dbReference type="NCBIfam" id="TIGR00166">
    <property type="entry name" value="S6"/>
    <property type="match status" value="1"/>
</dbReference>
<dbReference type="AlphaFoldDB" id="A0A8T2QGR1"/>
<dbReference type="GO" id="GO:0003735">
    <property type="term" value="F:structural constituent of ribosome"/>
    <property type="evidence" value="ECO:0007669"/>
    <property type="project" value="InterPro"/>
</dbReference>
<dbReference type="OMA" id="AQANDEY"/>
<protein>
    <recommendedName>
        <fullName evidence="5">30S ribosomal protein S6</fullName>
    </recommendedName>
</protein>
<evidence type="ECO:0008006" key="5">
    <source>
        <dbReference type="Google" id="ProtNLM"/>
    </source>
</evidence>
<name>A0A8T2QGR1_CERRI</name>
<feature type="compositionally biased region" description="Acidic residues" evidence="2">
    <location>
        <begin position="104"/>
        <end position="128"/>
    </location>
</feature>
<dbReference type="GO" id="GO:0006412">
    <property type="term" value="P:translation"/>
    <property type="evidence" value="ECO:0007669"/>
    <property type="project" value="InterPro"/>
</dbReference>
<feature type="compositionally biased region" description="Basic and acidic residues" evidence="2">
    <location>
        <begin position="129"/>
        <end position="139"/>
    </location>
</feature>
<reference evidence="3" key="1">
    <citation type="submission" date="2021-08" db="EMBL/GenBank/DDBJ databases">
        <title>WGS assembly of Ceratopteris richardii.</title>
        <authorList>
            <person name="Marchant D.B."/>
            <person name="Chen G."/>
            <person name="Jenkins J."/>
            <person name="Shu S."/>
            <person name="Leebens-Mack J."/>
            <person name="Grimwood J."/>
            <person name="Schmutz J."/>
            <person name="Soltis P."/>
            <person name="Soltis D."/>
            <person name="Chen Z.-H."/>
        </authorList>
    </citation>
    <scope>NUCLEOTIDE SEQUENCE</scope>
    <source>
        <strain evidence="3">Whitten #5841</strain>
        <tissue evidence="3">Leaf</tissue>
    </source>
</reference>
<dbReference type="Proteomes" id="UP000825935">
    <property type="component" value="Chromosome 35"/>
</dbReference>
<dbReference type="EMBL" id="CM035440">
    <property type="protein sequence ID" value="KAH7282623.1"/>
    <property type="molecule type" value="Genomic_DNA"/>
</dbReference>
<gene>
    <name evidence="3" type="ORF">KP509_35G040500</name>
</gene>
<dbReference type="SUPFAM" id="SSF54995">
    <property type="entry name" value="Ribosomal protein S6"/>
    <property type="match status" value="1"/>
</dbReference>
<dbReference type="Pfam" id="PF01250">
    <property type="entry name" value="Ribosomal_S6"/>
    <property type="match status" value="1"/>
</dbReference>
<proteinExistence type="inferred from homology"/>
<evidence type="ECO:0000256" key="1">
    <source>
        <dbReference type="ARBA" id="ARBA00009512"/>
    </source>
</evidence>
<dbReference type="InterPro" id="IPR035980">
    <property type="entry name" value="Ribosomal_bS6_sf"/>
</dbReference>
<dbReference type="GO" id="GO:0015935">
    <property type="term" value="C:small ribosomal subunit"/>
    <property type="evidence" value="ECO:0007669"/>
    <property type="project" value="TreeGrafter"/>
</dbReference>
<dbReference type="InterPro" id="IPR000529">
    <property type="entry name" value="Ribosomal_bS6"/>
</dbReference>
<keyword evidence="4" id="KW-1185">Reference proteome</keyword>
<dbReference type="InterPro" id="IPR014717">
    <property type="entry name" value="Transl_elong_EF1B/ribsomal_bS6"/>
</dbReference>
<accession>A0A8T2QGR1</accession>
<dbReference type="HAMAP" id="MF_00360">
    <property type="entry name" value="Ribosomal_bS6"/>
    <property type="match status" value="1"/>
</dbReference>
<comment type="similarity">
    <text evidence="1">Belongs to the bacterial ribosomal protein bS6 family.</text>
</comment>
<dbReference type="PANTHER" id="PTHR21011:SF1">
    <property type="entry name" value="SMALL RIBOSOMAL SUBUNIT PROTEIN BS6M"/>
    <property type="match status" value="1"/>
</dbReference>
<dbReference type="GO" id="GO:0005737">
    <property type="term" value="C:cytoplasm"/>
    <property type="evidence" value="ECO:0007669"/>
    <property type="project" value="UniProtKB-ARBA"/>
</dbReference>
<dbReference type="GO" id="GO:0070181">
    <property type="term" value="F:small ribosomal subunit rRNA binding"/>
    <property type="evidence" value="ECO:0007669"/>
    <property type="project" value="TreeGrafter"/>
</dbReference>
<dbReference type="Gene3D" id="3.30.70.60">
    <property type="match status" value="1"/>
</dbReference>